<evidence type="ECO:0000256" key="6">
    <source>
        <dbReference type="ARBA" id="ARBA00022771"/>
    </source>
</evidence>
<dbReference type="WBParaSite" id="SSTP_0000101200.1">
    <property type="protein sequence ID" value="SSTP_0000101200.1"/>
    <property type="gene ID" value="SSTP_0000101200"/>
</dbReference>
<evidence type="ECO:0000256" key="9">
    <source>
        <dbReference type="ARBA" id="ARBA00023163"/>
    </source>
</evidence>
<proteinExistence type="inferred from homology"/>
<dbReference type="GO" id="GO:0008023">
    <property type="term" value="C:transcription elongation factor complex"/>
    <property type="evidence" value="ECO:0007669"/>
    <property type="project" value="TreeGrafter"/>
</dbReference>
<keyword evidence="12" id="KW-1185">Reference proteome</keyword>
<evidence type="ECO:0000313" key="12">
    <source>
        <dbReference type="Proteomes" id="UP000035681"/>
    </source>
</evidence>
<reference evidence="13" key="1">
    <citation type="submission" date="2015-08" db="UniProtKB">
        <authorList>
            <consortium name="WormBaseParasite"/>
        </authorList>
    </citation>
    <scope>IDENTIFICATION</scope>
</reference>
<dbReference type="InterPro" id="IPR038567">
    <property type="entry name" value="T_Elf1_sf"/>
</dbReference>
<evidence type="ECO:0000256" key="5">
    <source>
        <dbReference type="ARBA" id="ARBA00022723"/>
    </source>
</evidence>
<evidence type="ECO:0000256" key="8">
    <source>
        <dbReference type="ARBA" id="ARBA00023015"/>
    </source>
</evidence>
<comment type="function">
    <text evidence="1 11">Transcription elongation factor implicated in the maintenance of proper chromatin structure in actively transcribed regions.</text>
</comment>
<keyword evidence="5 11" id="KW-0479">Metal-binding</keyword>
<evidence type="ECO:0000256" key="11">
    <source>
        <dbReference type="RuleBase" id="RU364033"/>
    </source>
</evidence>
<keyword evidence="10 11" id="KW-0539">Nucleus</keyword>
<keyword evidence="7 11" id="KW-0862">Zinc</keyword>
<dbReference type="Proteomes" id="UP000035681">
    <property type="component" value="Unplaced"/>
</dbReference>
<dbReference type="GO" id="GO:0008270">
    <property type="term" value="F:zinc ion binding"/>
    <property type="evidence" value="ECO:0007669"/>
    <property type="project" value="UniProtKB-KW"/>
</dbReference>
<dbReference type="Pfam" id="PF05129">
    <property type="entry name" value="Zn_ribbon_Elf1"/>
    <property type="match status" value="1"/>
</dbReference>
<dbReference type="GO" id="GO:0006368">
    <property type="term" value="P:transcription elongation by RNA polymerase II"/>
    <property type="evidence" value="ECO:0007669"/>
    <property type="project" value="TreeGrafter"/>
</dbReference>
<dbReference type="GO" id="GO:0000993">
    <property type="term" value="F:RNA polymerase II complex binding"/>
    <property type="evidence" value="ECO:0007669"/>
    <property type="project" value="TreeGrafter"/>
</dbReference>
<evidence type="ECO:0000256" key="2">
    <source>
        <dbReference type="ARBA" id="ARBA00004123"/>
    </source>
</evidence>
<organism evidence="13">
    <name type="scientific">Strongyloides stercoralis</name>
    <name type="common">Threadworm</name>
    <dbReference type="NCBI Taxonomy" id="6248"/>
    <lineage>
        <taxon>Eukaryota</taxon>
        <taxon>Metazoa</taxon>
        <taxon>Ecdysozoa</taxon>
        <taxon>Nematoda</taxon>
        <taxon>Chromadorea</taxon>
        <taxon>Rhabditida</taxon>
        <taxon>Tylenchina</taxon>
        <taxon>Panagrolaimomorpha</taxon>
        <taxon>Strongyloidoidea</taxon>
        <taxon>Strongyloididae</taxon>
        <taxon>Strongyloides</taxon>
    </lineage>
</organism>
<evidence type="ECO:0000256" key="7">
    <source>
        <dbReference type="ARBA" id="ARBA00022833"/>
    </source>
</evidence>
<dbReference type="Gene3D" id="2.20.25.190">
    <property type="match status" value="1"/>
</dbReference>
<evidence type="ECO:0000313" key="13">
    <source>
        <dbReference type="WBParaSite" id="SSTP_0000101200.1"/>
    </source>
</evidence>
<evidence type="ECO:0000256" key="10">
    <source>
        <dbReference type="ARBA" id="ARBA00023242"/>
    </source>
</evidence>
<keyword evidence="9 11" id="KW-0804">Transcription</keyword>
<protein>
    <recommendedName>
        <fullName evidence="4 11">Transcription elongation factor 1 homolog</fullName>
    </recommendedName>
</protein>
<comment type="subcellular location">
    <subcellularLocation>
        <location evidence="2 11">Nucleus</location>
    </subcellularLocation>
</comment>
<name>A0A0K0DUU4_STRER</name>
<accession>A0A0K0DUU4</accession>
<dbReference type="InterPro" id="IPR007808">
    <property type="entry name" value="Elf1"/>
</dbReference>
<dbReference type="PANTHER" id="PTHR20934">
    <property type="entry name" value="TRANSCRIPTION ELONGATION FACTOR 1 HOMOLOG"/>
    <property type="match status" value="1"/>
</dbReference>
<sequence length="95" mass="10692">MGKRKSSSRKGPAKVKPVVPLPKIFDCPFCQQELCVECKIDHNTSIGKIYCRLCNENFQMTVNHLHEAIDVYNAWIDACDAQNGITCGDNKKGYD</sequence>
<dbReference type="STRING" id="6248.A0A0K0DUU4"/>
<comment type="similarity">
    <text evidence="3 11">Belongs to the ELOF1 family.</text>
</comment>
<keyword evidence="6 11" id="KW-0863">Zinc-finger</keyword>
<dbReference type="AlphaFoldDB" id="A0A0K0DUU4"/>
<keyword evidence="8 11" id="KW-0805">Transcription regulation</keyword>
<evidence type="ECO:0000256" key="4">
    <source>
        <dbReference type="ARBA" id="ARBA00014973"/>
    </source>
</evidence>
<dbReference type="SUPFAM" id="SSF57783">
    <property type="entry name" value="Zinc beta-ribbon"/>
    <property type="match status" value="1"/>
</dbReference>
<dbReference type="PANTHER" id="PTHR20934:SF0">
    <property type="entry name" value="TRANSCRIPTION ELONGATION FACTOR 1 HOMOLOG"/>
    <property type="match status" value="1"/>
</dbReference>
<evidence type="ECO:0000256" key="1">
    <source>
        <dbReference type="ARBA" id="ARBA00003357"/>
    </source>
</evidence>
<dbReference type="WBParaSite" id="mrna-8">
    <property type="protein sequence ID" value="mrna-8"/>
    <property type="gene ID" value="nbisL1-mrna-8"/>
</dbReference>
<evidence type="ECO:0000256" key="3">
    <source>
        <dbReference type="ARBA" id="ARBA00009730"/>
    </source>
</evidence>
<dbReference type="FunFam" id="2.20.25.190:FF:000001">
    <property type="entry name" value="Transcription elongation factor 1 homolog"/>
    <property type="match status" value="1"/>
</dbReference>